<dbReference type="GO" id="GO:0003700">
    <property type="term" value="F:DNA-binding transcription factor activity"/>
    <property type="evidence" value="ECO:0007669"/>
    <property type="project" value="TreeGrafter"/>
</dbReference>
<dbReference type="InterPro" id="IPR014710">
    <property type="entry name" value="RmlC-like_jellyroll"/>
</dbReference>
<dbReference type="GO" id="GO:0003677">
    <property type="term" value="F:DNA binding"/>
    <property type="evidence" value="ECO:0007669"/>
    <property type="project" value="UniProtKB-KW"/>
</dbReference>
<dbReference type="CDD" id="cd00038">
    <property type="entry name" value="CAP_ED"/>
    <property type="match status" value="1"/>
</dbReference>
<dbReference type="InterPro" id="IPR012318">
    <property type="entry name" value="HTH_CRP"/>
</dbReference>
<evidence type="ECO:0000259" key="5">
    <source>
        <dbReference type="PROSITE" id="PS51063"/>
    </source>
</evidence>
<gene>
    <name evidence="6" type="ORF">PFX98_17095</name>
</gene>
<sequence length="233" mass="25201">MSAAVFDVPRYLAVLPLFAGLPDADLQGMVREGVTALRLERGAMLLHAGDACDAVHLVVTGHVKLYTVASHGAEKVFELVGAGQSIGDTLIFNQQPYSFSAQALTEALVLRVPAALLTAQVRRDPAFALRLLAGASQRIEGLLRDVESYCLHSGAHRVVGYLLEQGGTAGQGSAEPITVSLPVSKANVAARLSLTPEYFSRVLRELEDEGLIQICRRDIRIMQPRRLARYSLQ</sequence>
<keyword evidence="3" id="KW-0804">Transcription</keyword>
<feature type="domain" description="Cyclic nucleotide-binding" evidence="4">
    <location>
        <begin position="17"/>
        <end position="112"/>
    </location>
</feature>
<dbReference type="InterPro" id="IPR036390">
    <property type="entry name" value="WH_DNA-bd_sf"/>
</dbReference>
<dbReference type="Proteomes" id="UP001177769">
    <property type="component" value="Chromosome"/>
</dbReference>
<dbReference type="InterPro" id="IPR036388">
    <property type="entry name" value="WH-like_DNA-bd_sf"/>
</dbReference>
<dbReference type="Pfam" id="PF13545">
    <property type="entry name" value="HTH_Crp_2"/>
    <property type="match status" value="1"/>
</dbReference>
<keyword evidence="2" id="KW-0238">DNA-binding</keyword>
<evidence type="ECO:0000256" key="1">
    <source>
        <dbReference type="ARBA" id="ARBA00023015"/>
    </source>
</evidence>
<reference evidence="6" key="1">
    <citation type="submission" date="2023-01" db="EMBL/GenBank/DDBJ databases">
        <title>Whole genome sequence of Paucibacter sp. S2-9 isolated from pond sediment.</title>
        <authorList>
            <person name="Jung J.Y."/>
        </authorList>
    </citation>
    <scope>NUCLEOTIDE SEQUENCE</scope>
    <source>
        <strain evidence="6">S2-9</strain>
    </source>
</reference>
<organism evidence="6 7">
    <name type="scientific">Paucibacter sediminis</name>
    <dbReference type="NCBI Taxonomy" id="3019553"/>
    <lineage>
        <taxon>Bacteria</taxon>
        <taxon>Pseudomonadati</taxon>
        <taxon>Pseudomonadota</taxon>
        <taxon>Betaproteobacteria</taxon>
        <taxon>Burkholderiales</taxon>
        <taxon>Sphaerotilaceae</taxon>
        <taxon>Roseateles</taxon>
    </lineage>
</organism>
<dbReference type="KEGG" id="pais:PFX98_17095"/>
<dbReference type="PANTHER" id="PTHR24567:SF26">
    <property type="entry name" value="REGULATORY PROTEIN YEIL"/>
    <property type="match status" value="1"/>
</dbReference>
<evidence type="ECO:0000256" key="2">
    <source>
        <dbReference type="ARBA" id="ARBA00023125"/>
    </source>
</evidence>
<dbReference type="SMART" id="SM00419">
    <property type="entry name" value="HTH_CRP"/>
    <property type="match status" value="1"/>
</dbReference>
<evidence type="ECO:0000313" key="6">
    <source>
        <dbReference type="EMBL" id="WIT10620.1"/>
    </source>
</evidence>
<keyword evidence="7" id="KW-1185">Reference proteome</keyword>
<name>A0AA95N8M9_9BURK</name>
<dbReference type="AlphaFoldDB" id="A0AA95N8M9"/>
<dbReference type="SUPFAM" id="SSF51206">
    <property type="entry name" value="cAMP-binding domain-like"/>
    <property type="match status" value="1"/>
</dbReference>
<evidence type="ECO:0000313" key="7">
    <source>
        <dbReference type="Proteomes" id="UP001177769"/>
    </source>
</evidence>
<dbReference type="PROSITE" id="PS51063">
    <property type="entry name" value="HTH_CRP_2"/>
    <property type="match status" value="1"/>
</dbReference>
<feature type="domain" description="HTH crp-type" evidence="5">
    <location>
        <begin position="152"/>
        <end position="225"/>
    </location>
</feature>
<dbReference type="Pfam" id="PF00027">
    <property type="entry name" value="cNMP_binding"/>
    <property type="match status" value="1"/>
</dbReference>
<evidence type="ECO:0000256" key="3">
    <source>
        <dbReference type="ARBA" id="ARBA00023163"/>
    </source>
</evidence>
<dbReference type="EMBL" id="CP116346">
    <property type="protein sequence ID" value="WIT10620.1"/>
    <property type="molecule type" value="Genomic_DNA"/>
</dbReference>
<proteinExistence type="predicted"/>
<dbReference type="SUPFAM" id="SSF46785">
    <property type="entry name" value="Winged helix' DNA-binding domain"/>
    <property type="match status" value="1"/>
</dbReference>
<keyword evidence="1" id="KW-0805">Transcription regulation</keyword>
<dbReference type="RefSeq" id="WP_285231693.1">
    <property type="nucleotide sequence ID" value="NZ_CP116346.1"/>
</dbReference>
<dbReference type="InterPro" id="IPR018490">
    <property type="entry name" value="cNMP-bd_dom_sf"/>
</dbReference>
<accession>A0AA95N8M9</accession>
<dbReference type="Gene3D" id="1.10.10.10">
    <property type="entry name" value="Winged helix-like DNA-binding domain superfamily/Winged helix DNA-binding domain"/>
    <property type="match status" value="1"/>
</dbReference>
<protein>
    <submittedName>
        <fullName evidence="6">Crp/Fnr family transcriptional regulator</fullName>
    </submittedName>
</protein>
<dbReference type="GO" id="GO:0005829">
    <property type="term" value="C:cytosol"/>
    <property type="evidence" value="ECO:0007669"/>
    <property type="project" value="TreeGrafter"/>
</dbReference>
<dbReference type="InterPro" id="IPR050397">
    <property type="entry name" value="Env_Response_Regulators"/>
</dbReference>
<dbReference type="PROSITE" id="PS50042">
    <property type="entry name" value="CNMP_BINDING_3"/>
    <property type="match status" value="1"/>
</dbReference>
<dbReference type="SMART" id="SM00100">
    <property type="entry name" value="cNMP"/>
    <property type="match status" value="1"/>
</dbReference>
<dbReference type="Gene3D" id="2.60.120.10">
    <property type="entry name" value="Jelly Rolls"/>
    <property type="match status" value="1"/>
</dbReference>
<dbReference type="InterPro" id="IPR000595">
    <property type="entry name" value="cNMP-bd_dom"/>
</dbReference>
<evidence type="ECO:0000259" key="4">
    <source>
        <dbReference type="PROSITE" id="PS50042"/>
    </source>
</evidence>
<dbReference type="PANTHER" id="PTHR24567">
    <property type="entry name" value="CRP FAMILY TRANSCRIPTIONAL REGULATORY PROTEIN"/>
    <property type="match status" value="1"/>
</dbReference>